<comment type="subcellular location">
    <subcellularLocation>
        <location evidence="1">Secreted</location>
    </subcellularLocation>
</comment>
<comment type="similarity">
    <text evidence="2">Belongs to the IGFL family.</text>
</comment>
<sequence>SGTKPSPHWRALPEVNLVATLPTPSLTSFLSLPAPTYVSVFLLLCCPREVIAPAGSQPWLCQLAPRCGDKIYNPLEQCCYDDAILSLSQTHQCGPHCTFWPCFELCCPESFGLTNNFVVKLKVQGVNSQCHSSPISSDCHSKRYFSLRRHRKSTFTKASQKHRLG</sequence>
<dbReference type="GO" id="GO:0005615">
    <property type="term" value="C:extracellular space"/>
    <property type="evidence" value="ECO:0007669"/>
    <property type="project" value="TreeGrafter"/>
</dbReference>
<name>A0A8C9LZQ8_9PRIM</name>
<evidence type="ECO:0000256" key="3">
    <source>
        <dbReference type="ARBA" id="ARBA00022525"/>
    </source>
</evidence>
<dbReference type="Proteomes" id="UP000694416">
    <property type="component" value="Unplaced"/>
</dbReference>
<accession>A0A8C9LZQ8</accession>
<dbReference type="PANTHER" id="PTHR34827">
    <property type="entry name" value="INSULIN GROWTH FACTOR-LIKE FAMILY MEMBER 3-RELATED"/>
    <property type="match status" value="1"/>
</dbReference>
<reference evidence="5" key="2">
    <citation type="submission" date="2025-09" db="UniProtKB">
        <authorList>
            <consortium name="Ensembl"/>
        </authorList>
    </citation>
    <scope>IDENTIFICATION</scope>
</reference>
<dbReference type="GO" id="GO:0005102">
    <property type="term" value="F:signaling receptor binding"/>
    <property type="evidence" value="ECO:0007669"/>
    <property type="project" value="TreeGrafter"/>
</dbReference>
<evidence type="ECO:0000256" key="4">
    <source>
        <dbReference type="ARBA" id="ARBA00022729"/>
    </source>
</evidence>
<evidence type="ECO:0000256" key="2">
    <source>
        <dbReference type="ARBA" id="ARBA00009529"/>
    </source>
</evidence>
<organism evidence="5 6">
    <name type="scientific">Piliocolobus tephrosceles</name>
    <name type="common">Ugandan red Colobus</name>
    <dbReference type="NCBI Taxonomy" id="591936"/>
    <lineage>
        <taxon>Eukaryota</taxon>
        <taxon>Metazoa</taxon>
        <taxon>Chordata</taxon>
        <taxon>Craniata</taxon>
        <taxon>Vertebrata</taxon>
        <taxon>Euteleostomi</taxon>
        <taxon>Mammalia</taxon>
        <taxon>Eutheria</taxon>
        <taxon>Euarchontoglires</taxon>
        <taxon>Primates</taxon>
        <taxon>Haplorrhini</taxon>
        <taxon>Catarrhini</taxon>
        <taxon>Cercopithecidae</taxon>
        <taxon>Colobinae</taxon>
        <taxon>Piliocolobus</taxon>
    </lineage>
</organism>
<proteinExistence type="inferred from homology"/>
<evidence type="ECO:0000256" key="1">
    <source>
        <dbReference type="ARBA" id="ARBA00004613"/>
    </source>
</evidence>
<dbReference type="AlphaFoldDB" id="A0A8C9LZQ8"/>
<protein>
    <submittedName>
        <fullName evidence="5">IGF like family member 2</fullName>
    </submittedName>
</protein>
<dbReference type="Pfam" id="PF14653">
    <property type="entry name" value="IGFL"/>
    <property type="match status" value="1"/>
</dbReference>
<dbReference type="PANTHER" id="PTHR34827:SF7">
    <property type="entry name" value="INSULIN GROWTH FACTOR-LIKE FAMILY MEMBER 2"/>
    <property type="match status" value="1"/>
</dbReference>
<keyword evidence="4" id="KW-0732">Signal</keyword>
<reference evidence="5" key="1">
    <citation type="submission" date="2025-08" db="UniProtKB">
        <authorList>
            <consortium name="Ensembl"/>
        </authorList>
    </citation>
    <scope>IDENTIFICATION</scope>
</reference>
<keyword evidence="3" id="KW-0964">Secreted</keyword>
<evidence type="ECO:0000313" key="6">
    <source>
        <dbReference type="Proteomes" id="UP000694416"/>
    </source>
</evidence>
<dbReference type="InterPro" id="IPR032744">
    <property type="entry name" value="IGFL"/>
</dbReference>
<dbReference type="Ensembl" id="ENSPTET00000055402.1">
    <property type="protein sequence ID" value="ENSPTEP00000041480.1"/>
    <property type="gene ID" value="ENSPTEG00000037983.1"/>
</dbReference>
<keyword evidence="6" id="KW-1185">Reference proteome</keyword>
<evidence type="ECO:0000313" key="5">
    <source>
        <dbReference type="Ensembl" id="ENSPTEP00000041480.1"/>
    </source>
</evidence>